<dbReference type="EMBL" id="CM042049">
    <property type="protein sequence ID" value="KAI3747407.1"/>
    <property type="molecule type" value="Genomic_DNA"/>
</dbReference>
<dbReference type="Proteomes" id="UP001055879">
    <property type="component" value="Linkage Group LG03"/>
</dbReference>
<evidence type="ECO:0000313" key="2">
    <source>
        <dbReference type="Proteomes" id="UP001055879"/>
    </source>
</evidence>
<keyword evidence="2" id="KW-1185">Reference proteome</keyword>
<reference evidence="1 2" key="2">
    <citation type="journal article" date="2022" name="Mol. Ecol. Resour.">
        <title>The genomes of chicory, endive, great burdock and yacon provide insights into Asteraceae paleo-polyploidization history and plant inulin production.</title>
        <authorList>
            <person name="Fan W."/>
            <person name="Wang S."/>
            <person name="Wang H."/>
            <person name="Wang A."/>
            <person name="Jiang F."/>
            <person name="Liu H."/>
            <person name="Zhao H."/>
            <person name="Xu D."/>
            <person name="Zhang Y."/>
        </authorList>
    </citation>
    <scope>NUCLEOTIDE SEQUENCE [LARGE SCALE GENOMIC DNA]</scope>
    <source>
        <strain evidence="2">cv. Niubang</strain>
    </source>
</reference>
<sequence>MDKRIRIRINRCQESFGEIIVSRCCFSHHHIEATKSAVNYQCSKVQMFILNEFEELKPRLPKLEIASKNYPEDDAKNEHVFITAQIVDGSNASLDLLQDVRGGAAPSRNCYKRIFECPKMSKSERESSGELYLRVFHVRKLRSKELLEALKSALLDTGKNILSEHLALAAYCLSATGEFVPINAKGLSLQRKQASISAPFTRACFSNPTDCFMKAAKSGASNNLEGDIDSLSWRKVPSLGTGGRFDILFTGEMKGEGQSRSLFGISLTDRPKWQQFLICSSGFFFGYLVNGICEEYVYNRLQFSYGWYFTFFQSFVYLILIYFQGFTPKQMVNPWKLYVKLSAVLMGSQGLTKGSLAFLNYPAQLMFKSTKVLPVMIMGAFIPGLKRKYPPHEYLSAVLLVVGLILFTLADANSSPNFSLIGVVMVSGSLIMDSFLGNLQEAIFTINPYTTQMEMLFCSTVVGLPFLVPPMIITGELFKAWHSCYEHPYVYGILVFESVATFIGQVSVLSLIALFGAATTAMVTTARKAVTLLLSYMIFTKPLTEQHGSGLILIGMGVILKMLPNHKVPGNGQRLDTGKMHLKEQKSADLEEKRPLV</sequence>
<name>A0ACB9DLK0_ARCLA</name>
<gene>
    <name evidence="1" type="ORF">L6452_09863</name>
</gene>
<organism evidence="1 2">
    <name type="scientific">Arctium lappa</name>
    <name type="common">Greater burdock</name>
    <name type="synonym">Lappa major</name>
    <dbReference type="NCBI Taxonomy" id="4217"/>
    <lineage>
        <taxon>Eukaryota</taxon>
        <taxon>Viridiplantae</taxon>
        <taxon>Streptophyta</taxon>
        <taxon>Embryophyta</taxon>
        <taxon>Tracheophyta</taxon>
        <taxon>Spermatophyta</taxon>
        <taxon>Magnoliopsida</taxon>
        <taxon>eudicotyledons</taxon>
        <taxon>Gunneridae</taxon>
        <taxon>Pentapetalae</taxon>
        <taxon>asterids</taxon>
        <taxon>campanulids</taxon>
        <taxon>Asterales</taxon>
        <taxon>Asteraceae</taxon>
        <taxon>Carduoideae</taxon>
        <taxon>Cardueae</taxon>
        <taxon>Arctiinae</taxon>
        <taxon>Arctium</taxon>
    </lineage>
</organism>
<reference evidence="2" key="1">
    <citation type="journal article" date="2022" name="Mol. Ecol. Resour.">
        <title>The genomes of chicory, endive, great burdock and yacon provide insights into Asteraceae palaeo-polyploidization history and plant inulin production.</title>
        <authorList>
            <person name="Fan W."/>
            <person name="Wang S."/>
            <person name="Wang H."/>
            <person name="Wang A."/>
            <person name="Jiang F."/>
            <person name="Liu H."/>
            <person name="Zhao H."/>
            <person name="Xu D."/>
            <person name="Zhang Y."/>
        </authorList>
    </citation>
    <scope>NUCLEOTIDE SEQUENCE [LARGE SCALE GENOMIC DNA]</scope>
    <source>
        <strain evidence="2">cv. Niubang</strain>
    </source>
</reference>
<proteinExistence type="predicted"/>
<comment type="caution">
    <text evidence="1">The sequence shown here is derived from an EMBL/GenBank/DDBJ whole genome shotgun (WGS) entry which is preliminary data.</text>
</comment>
<accession>A0ACB9DLK0</accession>
<protein>
    <submittedName>
        <fullName evidence="1">Uncharacterized protein</fullName>
    </submittedName>
</protein>
<evidence type="ECO:0000313" key="1">
    <source>
        <dbReference type="EMBL" id="KAI3747407.1"/>
    </source>
</evidence>